<accession>A0A645DTA4</accession>
<dbReference type="Gene3D" id="3.90.1640.10">
    <property type="entry name" value="inorganic pyrophosphatase (n-terminal core)"/>
    <property type="match status" value="1"/>
</dbReference>
<comment type="caution">
    <text evidence="3">The sequence shown here is derived from an EMBL/GenBank/DDBJ whole genome shotgun (WGS) entry which is preliminary data.</text>
</comment>
<dbReference type="InterPro" id="IPR001667">
    <property type="entry name" value="DDH_dom"/>
</dbReference>
<feature type="domain" description="DDH" evidence="1">
    <location>
        <begin position="15"/>
        <end position="143"/>
    </location>
</feature>
<dbReference type="PANTHER" id="PTHR47618:SF1">
    <property type="entry name" value="BIFUNCTIONAL OLIGORIBONUCLEASE AND PAP PHOSPHATASE NRNA"/>
    <property type="match status" value="1"/>
</dbReference>
<name>A0A645DTA4_9ZZZZ</name>
<dbReference type="GO" id="GO:0016787">
    <property type="term" value="F:hydrolase activity"/>
    <property type="evidence" value="ECO:0007669"/>
    <property type="project" value="UniProtKB-KW"/>
</dbReference>
<organism evidence="3">
    <name type="scientific">bioreactor metagenome</name>
    <dbReference type="NCBI Taxonomy" id="1076179"/>
    <lineage>
        <taxon>unclassified sequences</taxon>
        <taxon>metagenomes</taxon>
        <taxon>ecological metagenomes</taxon>
    </lineage>
</organism>
<feature type="domain" description="DHHA1" evidence="2">
    <location>
        <begin position="235"/>
        <end position="315"/>
    </location>
</feature>
<dbReference type="InterPro" id="IPR003156">
    <property type="entry name" value="DHHA1_dom"/>
</dbReference>
<dbReference type="PANTHER" id="PTHR47618">
    <property type="entry name" value="BIFUNCTIONAL OLIGORIBONUCLEASE AND PAP PHOSPHATASE NRNA"/>
    <property type="match status" value="1"/>
</dbReference>
<evidence type="ECO:0000259" key="2">
    <source>
        <dbReference type="Pfam" id="PF02272"/>
    </source>
</evidence>
<dbReference type="Pfam" id="PF02272">
    <property type="entry name" value="DHHA1"/>
    <property type="match status" value="1"/>
</dbReference>
<dbReference type="AlphaFoldDB" id="A0A645DTA4"/>
<proteinExistence type="predicted"/>
<evidence type="ECO:0000259" key="1">
    <source>
        <dbReference type="Pfam" id="PF01368"/>
    </source>
</evidence>
<evidence type="ECO:0000313" key="3">
    <source>
        <dbReference type="EMBL" id="MPM92368.1"/>
    </source>
</evidence>
<dbReference type="EC" id="3.1.-.-" evidence="3"/>
<keyword evidence="3" id="KW-0378">Hydrolase</keyword>
<protein>
    <submittedName>
        <fullName evidence="3">Bifunctional oligoribonuclease and PAP phosphatase NrnA</fullName>
        <ecNumber evidence="3">3.1.-.-</ecNumber>
    </submittedName>
</protein>
<dbReference type="EMBL" id="VSSQ01039316">
    <property type="protein sequence ID" value="MPM92368.1"/>
    <property type="molecule type" value="Genomic_DNA"/>
</dbReference>
<dbReference type="InterPro" id="IPR051319">
    <property type="entry name" value="Oligoribo/pAp-PDE_c-di-AMP_PDE"/>
</dbReference>
<dbReference type="Gene3D" id="3.10.310.30">
    <property type="match status" value="1"/>
</dbReference>
<sequence>MIMNNILKAIKDSKNIAITFHASPDGDSLGSATALLQGLRALNKEAYILCKETVPENFKYLPLSSEITGENYEVQEATELVIVLDCGDFKRINADIDKDNRSYTLVNIDHHLSNEMYGDYNFVDTNAAAVGEIVYQMLQLLSVKLTKDMGISLYTSLLTDTGSFRHSNTTSVTHTIAGDVINTGIDFSEIHRTIFDNKKFNRVKLYGKVIDSMTLELKGNAVFMYITKAMLEELGLESSDTSDVLIYGSMIQGVEVVVLIKESDEGVKVSLRSKNKVDVRTIAEGFNGGGHIRAAGFAFEGSVTTIKSKLMEILEKELI</sequence>
<dbReference type="InterPro" id="IPR038763">
    <property type="entry name" value="DHH_sf"/>
</dbReference>
<reference evidence="3" key="1">
    <citation type="submission" date="2019-08" db="EMBL/GenBank/DDBJ databases">
        <authorList>
            <person name="Kucharzyk K."/>
            <person name="Murdoch R.W."/>
            <person name="Higgins S."/>
            <person name="Loffler F."/>
        </authorList>
    </citation>
    <scope>NUCLEOTIDE SEQUENCE</scope>
</reference>
<gene>
    <name evidence="3" type="primary">nrnA_41</name>
    <name evidence="3" type="ORF">SDC9_139503</name>
</gene>
<dbReference type="Pfam" id="PF01368">
    <property type="entry name" value="DHH"/>
    <property type="match status" value="1"/>
</dbReference>
<dbReference type="GO" id="GO:0003676">
    <property type="term" value="F:nucleic acid binding"/>
    <property type="evidence" value="ECO:0007669"/>
    <property type="project" value="InterPro"/>
</dbReference>
<dbReference type="SUPFAM" id="SSF64182">
    <property type="entry name" value="DHH phosphoesterases"/>
    <property type="match status" value="1"/>
</dbReference>